<feature type="compositionally biased region" description="Polar residues" evidence="1">
    <location>
        <begin position="90"/>
        <end position="102"/>
    </location>
</feature>
<sequence length="425" mass="46010">MAEPGGACIHKCCTCSTFVLDPVTGRCATCDHNREKHPVTHIDPPRTASIKSEISAVRATLVRRNGGNDLPAGKTKFTLCNEEANRGLAGNSTASPSAPTTRKSSKGGKGKGKLSTAVENVKIAGIVLNAKGTNENDVGVVKLNDPSVPSAQTLQLLHELGLAVYEPNGVQLDKNMTSDEVDSYLRDQLPVLNVADEKTGRKPDWAPCNPPQTRKPAMSFASECGGSTDAKTLYDKRLGARRPAEENIIVIATVEPLDVDNIYNASGLDHSVFVKKWNQLLHRRGIPDGDSAYLVLPQGSDADESPAEDVEDRKKQPPVKHSKALAGQAKPAASLKRKRAEEDSVEEFSDSDSSISDSIQAWGTSKTSKLRVKQPTDTDQTFFNPAKPPAINISSDDSDSDDQPTARPRINYWDTDRISDFKLWD</sequence>
<keyword evidence="3" id="KW-1185">Reference proteome</keyword>
<dbReference type="Proteomes" id="UP001465976">
    <property type="component" value="Unassembled WGS sequence"/>
</dbReference>
<evidence type="ECO:0000256" key="1">
    <source>
        <dbReference type="SAM" id="MobiDB-lite"/>
    </source>
</evidence>
<accession>A0ABR3EZE5</accession>
<feature type="compositionally biased region" description="Acidic residues" evidence="1">
    <location>
        <begin position="301"/>
        <end position="310"/>
    </location>
</feature>
<dbReference type="EMBL" id="JBAHYK010001367">
    <property type="protein sequence ID" value="KAL0568308.1"/>
    <property type="molecule type" value="Genomic_DNA"/>
</dbReference>
<proteinExistence type="predicted"/>
<evidence type="ECO:0000313" key="3">
    <source>
        <dbReference type="Proteomes" id="UP001465976"/>
    </source>
</evidence>
<organism evidence="2 3">
    <name type="scientific">Marasmius crinis-equi</name>
    <dbReference type="NCBI Taxonomy" id="585013"/>
    <lineage>
        <taxon>Eukaryota</taxon>
        <taxon>Fungi</taxon>
        <taxon>Dikarya</taxon>
        <taxon>Basidiomycota</taxon>
        <taxon>Agaricomycotina</taxon>
        <taxon>Agaricomycetes</taxon>
        <taxon>Agaricomycetidae</taxon>
        <taxon>Agaricales</taxon>
        <taxon>Marasmiineae</taxon>
        <taxon>Marasmiaceae</taxon>
        <taxon>Marasmius</taxon>
    </lineage>
</organism>
<feature type="region of interest" description="Disordered" evidence="1">
    <location>
        <begin position="88"/>
        <end position="113"/>
    </location>
</feature>
<evidence type="ECO:0000313" key="2">
    <source>
        <dbReference type="EMBL" id="KAL0568308.1"/>
    </source>
</evidence>
<feature type="region of interest" description="Disordered" evidence="1">
    <location>
        <begin position="292"/>
        <end position="411"/>
    </location>
</feature>
<gene>
    <name evidence="2" type="ORF">V5O48_013676</name>
</gene>
<reference evidence="2 3" key="1">
    <citation type="submission" date="2024-02" db="EMBL/GenBank/DDBJ databases">
        <title>A draft genome for the cacao thread blight pathogen Marasmius crinis-equi.</title>
        <authorList>
            <person name="Cohen S.P."/>
            <person name="Baruah I.K."/>
            <person name="Amoako-Attah I."/>
            <person name="Bukari Y."/>
            <person name="Meinhardt L.W."/>
            <person name="Bailey B.A."/>
        </authorList>
    </citation>
    <scope>NUCLEOTIDE SEQUENCE [LARGE SCALE GENOMIC DNA]</scope>
    <source>
        <strain evidence="2 3">GH-76</strain>
    </source>
</reference>
<protein>
    <submittedName>
        <fullName evidence="2">Uncharacterized protein</fullName>
    </submittedName>
</protein>
<comment type="caution">
    <text evidence="2">The sequence shown here is derived from an EMBL/GenBank/DDBJ whole genome shotgun (WGS) entry which is preliminary data.</text>
</comment>
<name>A0ABR3EZE5_9AGAR</name>
<feature type="compositionally biased region" description="Basic residues" evidence="1">
    <location>
        <begin position="103"/>
        <end position="112"/>
    </location>
</feature>